<evidence type="ECO:0000256" key="4">
    <source>
        <dbReference type="ARBA" id="ARBA00023136"/>
    </source>
</evidence>
<proteinExistence type="inferred from homology"/>
<comment type="subcellular location">
    <subcellularLocation>
        <location evidence="1">Cell outer membrane</location>
    </subcellularLocation>
</comment>
<evidence type="ECO:0000256" key="5">
    <source>
        <dbReference type="ARBA" id="ARBA00023237"/>
    </source>
</evidence>
<reference evidence="8 9" key="1">
    <citation type="submission" date="2018-07" db="EMBL/GenBank/DDBJ databases">
        <title>Genome analysis of Larkinella rosea.</title>
        <authorList>
            <person name="Zhou Z."/>
            <person name="Wang G."/>
        </authorList>
    </citation>
    <scope>NUCLEOTIDE SEQUENCE [LARGE SCALE GENOMIC DNA]</scope>
    <source>
        <strain evidence="9">zzj9</strain>
    </source>
</reference>
<evidence type="ECO:0000256" key="3">
    <source>
        <dbReference type="ARBA" id="ARBA00022729"/>
    </source>
</evidence>
<dbReference type="Pfam" id="PF14322">
    <property type="entry name" value="SusD-like_3"/>
    <property type="match status" value="1"/>
</dbReference>
<dbReference type="Pfam" id="PF07980">
    <property type="entry name" value="SusD_RagB"/>
    <property type="match status" value="1"/>
</dbReference>
<dbReference type="Proteomes" id="UP000253383">
    <property type="component" value="Unassembled WGS sequence"/>
</dbReference>
<dbReference type="CDD" id="cd08977">
    <property type="entry name" value="SusD"/>
    <property type="match status" value="1"/>
</dbReference>
<dbReference type="InterPro" id="IPR033985">
    <property type="entry name" value="SusD-like_N"/>
</dbReference>
<evidence type="ECO:0000256" key="1">
    <source>
        <dbReference type="ARBA" id="ARBA00004442"/>
    </source>
</evidence>
<keyword evidence="4" id="KW-0472">Membrane</keyword>
<dbReference type="SUPFAM" id="SSF48452">
    <property type="entry name" value="TPR-like"/>
    <property type="match status" value="1"/>
</dbReference>
<evidence type="ECO:0000313" key="8">
    <source>
        <dbReference type="EMBL" id="RCR67328.1"/>
    </source>
</evidence>
<dbReference type="InterPro" id="IPR012944">
    <property type="entry name" value="SusD_RagB_dom"/>
</dbReference>
<accession>A0A368JI33</accession>
<dbReference type="InterPro" id="IPR011990">
    <property type="entry name" value="TPR-like_helical_dom_sf"/>
</dbReference>
<sequence length="480" mass="53700">MKTRLLSLLSFSLLLLVGCENNLEEKPLSFFEESNSFNTDKDATAAINGVYHALRNGNYYGMNVITLSDVSGEECFIRADGGSAEGIEIDLCRYTSANSNFDNFYTAVYQLINRANRVIDKVPGITMDAKLRDQIVGEAKFLRALAYFDLVRAFGDVPLVTTVSNDVVNVKIPRDPVDKIYQQITQDLLDAEKVVPVKYTVVSEIGRATSGAVKSVLAKVYLTRKDWTNSAAKAKEVIDSKAYTLFPDYKNIFLPENKNGPEHIFSVQFSCVQQTYGSAFAKNFSIHFTYPTDLGGGSYQSTDAHEASYLPGDYRKQVTIIREKKLANGTVVQSRTGAFADKYWDWTPCGNNQARNNFMVIRYADVLLMYAEALNELNGPTADAFAAINQVRARARNGVATAAPRDLAGLTKEQFRDAVLQERSWELCFEGHRRWDLLRTGKYLDVIRKSGIQAEEKHLLYPIPQNEIDVNPALVQNPGY</sequence>
<comment type="caution">
    <text evidence="8">The sequence shown here is derived from an EMBL/GenBank/DDBJ whole genome shotgun (WGS) entry which is preliminary data.</text>
</comment>
<dbReference type="GO" id="GO:0009279">
    <property type="term" value="C:cell outer membrane"/>
    <property type="evidence" value="ECO:0007669"/>
    <property type="project" value="UniProtKB-SubCell"/>
</dbReference>
<dbReference type="PROSITE" id="PS51257">
    <property type="entry name" value="PROKAR_LIPOPROTEIN"/>
    <property type="match status" value="1"/>
</dbReference>
<organism evidence="8 9">
    <name type="scientific">Larkinella punicea</name>
    <dbReference type="NCBI Taxonomy" id="2315727"/>
    <lineage>
        <taxon>Bacteria</taxon>
        <taxon>Pseudomonadati</taxon>
        <taxon>Bacteroidota</taxon>
        <taxon>Cytophagia</taxon>
        <taxon>Cytophagales</taxon>
        <taxon>Spirosomataceae</taxon>
        <taxon>Larkinella</taxon>
    </lineage>
</organism>
<evidence type="ECO:0000256" key="2">
    <source>
        <dbReference type="ARBA" id="ARBA00006275"/>
    </source>
</evidence>
<dbReference type="OrthoDB" id="636214at2"/>
<protein>
    <submittedName>
        <fullName evidence="8">RagB/SusD family nutrient uptake outer membrane protein</fullName>
    </submittedName>
</protein>
<dbReference type="EMBL" id="QOWE01000020">
    <property type="protein sequence ID" value="RCR67328.1"/>
    <property type="molecule type" value="Genomic_DNA"/>
</dbReference>
<keyword evidence="3" id="KW-0732">Signal</keyword>
<evidence type="ECO:0000259" key="6">
    <source>
        <dbReference type="Pfam" id="PF07980"/>
    </source>
</evidence>
<gene>
    <name evidence="8" type="ORF">DUE52_22640</name>
</gene>
<comment type="similarity">
    <text evidence="2">Belongs to the SusD family.</text>
</comment>
<feature type="domain" description="SusD-like N-terminal" evidence="7">
    <location>
        <begin position="63"/>
        <end position="222"/>
    </location>
</feature>
<keyword evidence="9" id="KW-1185">Reference proteome</keyword>
<evidence type="ECO:0000313" key="9">
    <source>
        <dbReference type="Proteomes" id="UP000253383"/>
    </source>
</evidence>
<keyword evidence="5" id="KW-0998">Cell outer membrane</keyword>
<name>A0A368JI33_9BACT</name>
<dbReference type="RefSeq" id="WP_114408328.1">
    <property type="nucleotide sequence ID" value="NZ_QOWE01000020.1"/>
</dbReference>
<evidence type="ECO:0000259" key="7">
    <source>
        <dbReference type="Pfam" id="PF14322"/>
    </source>
</evidence>
<dbReference type="AlphaFoldDB" id="A0A368JI33"/>
<feature type="domain" description="RagB/SusD" evidence="6">
    <location>
        <begin position="299"/>
        <end position="480"/>
    </location>
</feature>
<dbReference type="Gene3D" id="1.25.40.390">
    <property type="match status" value="1"/>
</dbReference>